<gene>
    <name evidence="3" type="ORF">TrST_g9412</name>
</gene>
<proteinExistence type="predicted"/>
<protein>
    <recommendedName>
        <fullName evidence="2">KATNIP domain-containing protein</fullName>
    </recommendedName>
</protein>
<evidence type="ECO:0000259" key="2">
    <source>
        <dbReference type="Pfam" id="PF14652"/>
    </source>
</evidence>
<accession>A0A9W7B456</accession>
<feature type="region of interest" description="Disordered" evidence="1">
    <location>
        <begin position="656"/>
        <end position="688"/>
    </location>
</feature>
<reference evidence="4" key="1">
    <citation type="journal article" date="2023" name="Commun. Biol.">
        <title>Genome analysis of Parmales, the sister group of diatoms, reveals the evolutionary specialization of diatoms from phago-mixotrophs to photoautotrophs.</title>
        <authorList>
            <person name="Ban H."/>
            <person name="Sato S."/>
            <person name="Yoshikawa S."/>
            <person name="Yamada K."/>
            <person name="Nakamura Y."/>
            <person name="Ichinomiya M."/>
            <person name="Sato N."/>
            <person name="Blanc-Mathieu R."/>
            <person name="Endo H."/>
            <person name="Kuwata A."/>
            <person name="Ogata H."/>
        </authorList>
    </citation>
    <scope>NUCLEOTIDE SEQUENCE [LARGE SCALE GENOMIC DNA]</scope>
    <source>
        <strain evidence="4">NIES 3701</strain>
    </source>
</reference>
<dbReference type="InterPro" id="IPR026704">
    <property type="entry name" value="KATNIP"/>
</dbReference>
<feature type="domain" description="KATNIP" evidence="2">
    <location>
        <begin position="480"/>
        <end position="623"/>
    </location>
</feature>
<dbReference type="PANTHER" id="PTHR21534:SF0">
    <property type="entry name" value="KATANIN-INTERACTING PROTEIN"/>
    <property type="match status" value="1"/>
</dbReference>
<dbReference type="EMBL" id="BRXY01000286">
    <property type="protein sequence ID" value="GMH83901.1"/>
    <property type="molecule type" value="Genomic_DNA"/>
</dbReference>
<feature type="region of interest" description="Disordered" evidence="1">
    <location>
        <begin position="447"/>
        <end position="466"/>
    </location>
</feature>
<dbReference type="Pfam" id="PF14652">
    <property type="entry name" value="DUF4457"/>
    <property type="match status" value="3"/>
</dbReference>
<dbReference type="OrthoDB" id="304622at2759"/>
<feature type="region of interest" description="Disordered" evidence="1">
    <location>
        <begin position="354"/>
        <end position="410"/>
    </location>
</feature>
<dbReference type="AlphaFoldDB" id="A0A9W7B456"/>
<evidence type="ECO:0000256" key="1">
    <source>
        <dbReference type="SAM" id="MobiDB-lite"/>
    </source>
</evidence>
<feature type="compositionally biased region" description="Polar residues" evidence="1">
    <location>
        <begin position="364"/>
        <end position="384"/>
    </location>
</feature>
<feature type="compositionally biased region" description="Basic and acidic residues" evidence="1">
    <location>
        <begin position="958"/>
        <end position="970"/>
    </location>
</feature>
<feature type="domain" description="KATNIP" evidence="2">
    <location>
        <begin position="119"/>
        <end position="304"/>
    </location>
</feature>
<feature type="domain" description="KATNIP" evidence="2">
    <location>
        <begin position="758"/>
        <end position="908"/>
    </location>
</feature>
<keyword evidence="4" id="KW-1185">Reference proteome</keyword>
<sequence length="981" mass="107966">MDQHDDSLSLLMSTQRELRPMSVPIKESMGTLPSRNNIEIDLERPNHARPQAPIAPSKSVLTGNPGGRRRSKPTSEGFSPSPAGSRVNRTLSEKYKSMQYFDLTNQSRSLIDVEPSADVHFVNVDDLEASTSNSSMFQKKDLISSSRGKPLSIPSTSFSIPTLPSGQILTFSILSTWGDPYYVGLMGIDIFDGTGHPVVLNDVDRQIVADPPDINILPEYSDDPRTVDNLMDGVNHTTDDLHAWLAPFTPGGQHTVKVKLNKPAKVSMIRIWNYNKSRIHSYRGVRYVEIKLDGEIIFKGEVKRAAGEILKGEDASLDDVVNACSECILFTMDEVILNVIEKYDKHLNVHDNADRQTPEATVRPQMSVNTWTNSDGSTFKSRPSTACGRKKKKKTKKKANTNGDADVASPSFVQSDHLSLIVGGQRSQMHHVTAKKTLTKQRSFVAPSGAGKKVPMRPSTAPMRRQWQGQKGRHLELICRSNWGGQDLVLGLTGLEFLDSQFNPIPVSPGMINVMTPHDNVFIDPLINGDNITQDVGSMWVVDVESMDSEVVVHVDFGEELAVGGLKVWNFNAGLEESYLGVKRMTIYLDGKQVSPMDGFLIRKAPGYANFDFGQFIALNSEKDGSKGEGGEARGGLQGSNSVEDLWDVASTMSKISPVSSPSKYKKKREGKSWAKSSEEGVVDEADDAEKELQRMLDQMSNNSGSPKHHLGGDFALNPLDSSLNSSSSLEESAASIALLSISNMHFGGGLGVGTCGVPQQYETPLFPSGCIIKVIIFSTHGDPFYVGLNGIEFYDSANKKVVLSEENVTASPADINVLDEGGGGSDPRTLDKLYDGNNSTYDDFHMWLAPFRGPDRGSNTIYIFFDELVSISRMTIWNYSKTPTRGVKEFEVLIDDSIIYRGNLKKAYSEAETGGDPKRLHGQTVLFTNDKDVIRKEKDRIYIAEDEDEGGPVFFDEGSRLEEGGEGAERPQTAARRRRD</sequence>
<feature type="region of interest" description="Disordered" evidence="1">
    <location>
        <begin position="947"/>
        <end position="981"/>
    </location>
</feature>
<feature type="compositionally biased region" description="Basic residues" evidence="1">
    <location>
        <begin position="388"/>
        <end position="399"/>
    </location>
</feature>
<feature type="region of interest" description="Disordered" evidence="1">
    <location>
        <begin position="13"/>
        <end position="87"/>
    </location>
</feature>
<organism evidence="3 4">
    <name type="scientific">Triparma strigata</name>
    <dbReference type="NCBI Taxonomy" id="1606541"/>
    <lineage>
        <taxon>Eukaryota</taxon>
        <taxon>Sar</taxon>
        <taxon>Stramenopiles</taxon>
        <taxon>Ochrophyta</taxon>
        <taxon>Bolidophyceae</taxon>
        <taxon>Parmales</taxon>
        <taxon>Triparmaceae</taxon>
        <taxon>Triparma</taxon>
    </lineage>
</organism>
<name>A0A9W7B456_9STRA</name>
<dbReference type="Proteomes" id="UP001165085">
    <property type="component" value="Unassembled WGS sequence"/>
</dbReference>
<dbReference type="PANTHER" id="PTHR21534">
    <property type="entry name" value="KATANIN-INTERACTING PROTEIN"/>
    <property type="match status" value="1"/>
</dbReference>
<evidence type="ECO:0000313" key="4">
    <source>
        <dbReference type="Proteomes" id="UP001165085"/>
    </source>
</evidence>
<dbReference type="InterPro" id="IPR027859">
    <property type="entry name" value="KATNIP_dom"/>
</dbReference>
<evidence type="ECO:0000313" key="3">
    <source>
        <dbReference type="EMBL" id="GMH83901.1"/>
    </source>
</evidence>
<comment type="caution">
    <text evidence="3">The sequence shown here is derived from an EMBL/GenBank/DDBJ whole genome shotgun (WGS) entry which is preliminary data.</text>
</comment>